<organism evidence="2 3">
    <name type="scientific">Alligator mississippiensis</name>
    <name type="common">American alligator</name>
    <dbReference type="NCBI Taxonomy" id="8496"/>
    <lineage>
        <taxon>Eukaryota</taxon>
        <taxon>Metazoa</taxon>
        <taxon>Chordata</taxon>
        <taxon>Craniata</taxon>
        <taxon>Vertebrata</taxon>
        <taxon>Euteleostomi</taxon>
        <taxon>Archelosauria</taxon>
        <taxon>Archosauria</taxon>
        <taxon>Crocodylia</taxon>
        <taxon>Alligatoridae</taxon>
        <taxon>Alligatorinae</taxon>
        <taxon>Alligator</taxon>
    </lineage>
</organism>
<accession>A0A151NVQ2</accession>
<evidence type="ECO:0000256" key="1">
    <source>
        <dbReference type="SAM" id="MobiDB-lite"/>
    </source>
</evidence>
<proteinExistence type="predicted"/>
<keyword evidence="3" id="KW-1185">Reference proteome</keyword>
<evidence type="ECO:0000313" key="3">
    <source>
        <dbReference type="Proteomes" id="UP000050525"/>
    </source>
</evidence>
<dbReference type="Proteomes" id="UP000050525">
    <property type="component" value="Unassembled WGS sequence"/>
</dbReference>
<evidence type="ECO:0000313" key="2">
    <source>
        <dbReference type="EMBL" id="KYO40982.1"/>
    </source>
</evidence>
<sequence length="148" mass="16655">MHLVPLRLFPRTSTDIEAEEVEGQEETHASNMSSTVIKIQKQAGPWKSLVICLLPQPGNSQLARAVAAVDLFPNHRDPWLPGTASCLHYSRALQRFSQQAEMWTPEPGAAAGRAPEQEEPPPERRCPEKWLMILILKQCLKLLTRRLA</sequence>
<gene>
    <name evidence="2" type="ORF">Y1Q_0013728</name>
</gene>
<protein>
    <submittedName>
        <fullName evidence="2">Uncharacterized protein</fullName>
    </submittedName>
</protein>
<dbReference type="AlphaFoldDB" id="A0A151NVQ2"/>
<name>A0A151NVQ2_ALLMI</name>
<feature type="region of interest" description="Disordered" evidence="1">
    <location>
        <begin position="102"/>
        <end position="124"/>
    </location>
</feature>
<comment type="caution">
    <text evidence="2">The sequence shown here is derived from an EMBL/GenBank/DDBJ whole genome shotgun (WGS) entry which is preliminary data.</text>
</comment>
<feature type="compositionally biased region" description="Low complexity" evidence="1">
    <location>
        <begin position="105"/>
        <end position="114"/>
    </location>
</feature>
<reference evidence="2 3" key="1">
    <citation type="journal article" date="2012" name="Genome Biol.">
        <title>Sequencing three crocodilian genomes to illuminate the evolution of archosaurs and amniotes.</title>
        <authorList>
            <person name="St John J.A."/>
            <person name="Braun E.L."/>
            <person name="Isberg S.R."/>
            <person name="Miles L.G."/>
            <person name="Chong A.Y."/>
            <person name="Gongora J."/>
            <person name="Dalzell P."/>
            <person name="Moran C."/>
            <person name="Bed'hom B."/>
            <person name="Abzhanov A."/>
            <person name="Burgess S.C."/>
            <person name="Cooksey A.M."/>
            <person name="Castoe T.A."/>
            <person name="Crawford N.G."/>
            <person name="Densmore L.D."/>
            <person name="Drew J.C."/>
            <person name="Edwards S.V."/>
            <person name="Faircloth B.C."/>
            <person name="Fujita M.K."/>
            <person name="Greenwold M.J."/>
            <person name="Hoffmann F.G."/>
            <person name="Howard J.M."/>
            <person name="Iguchi T."/>
            <person name="Janes D.E."/>
            <person name="Khan S.Y."/>
            <person name="Kohno S."/>
            <person name="de Koning A.J."/>
            <person name="Lance S.L."/>
            <person name="McCarthy F.M."/>
            <person name="McCormack J.E."/>
            <person name="Merchant M.E."/>
            <person name="Peterson D.G."/>
            <person name="Pollock D.D."/>
            <person name="Pourmand N."/>
            <person name="Raney B.J."/>
            <person name="Roessler K.A."/>
            <person name="Sanford J.R."/>
            <person name="Sawyer R.H."/>
            <person name="Schmidt C.J."/>
            <person name="Triplett E.W."/>
            <person name="Tuberville T.D."/>
            <person name="Venegas-Anaya M."/>
            <person name="Howard J.T."/>
            <person name="Jarvis E.D."/>
            <person name="Guillette L.J.Jr."/>
            <person name="Glenn T.C."/>
            <person name="Green R.E."/>
            <person name="Ray D.A."/>
        </authorList>
    </citation>
    <scope>NUCLEOTIDE SEQUENCE [LARGE SCALE GENOMIC DNA]</scope>
    <source>
        <strain evidence="2">KSC_2009_1</strain>
    </source>
</reference>
<dbReference type="EMBL" id="AKHW03001786">
    <property type="protein sequence ID" value="KYO40982.1"/>
    <property type="molecule type" value="Genomic_DNA"/>
</dbReference>